<dbReference type="PANTHER" id="PTHR21197:SF0">
    <property type="entry name" value="UDP-GALACTOPYRANOSE MUTASE"/>
    <property type="match status" value="1"/>
</dbReference>
<reference evidence="1 2" key="1">
    <citation type="submission" date="2017-08" db="EMBL/GenBank/DDBJ databases">
        <title>Infants hospitalized years apart are colonized by the same room-sourced microbial strains.</title>
        <authorList>
            <person name="Brooks B."/>
            <person name="Olm M.R."/>
            <person name="Firek B.A."/>
            <person name="Baker R."/>
            <person name="Thomas B.C."/>
            <person name="Morowitz M.J."/>
            <person name="Banfield J.F."/>
        </authorList>
    </citation>
    <scope>NUCLEOTIDE SEQUENCE [LARGE SCALE GENOMIC DNA]</scope>
    <source>
        <strain evidence="1">S2_003_000_R2_14</strain>
    </source>
</reference>
<dbReference type="Proteomes" id="UP000249061">
    <property type="component" value="Unassembled WGS sequence"/>
</dbReference>
<dbReference type="GO" id="GO:0005829">
    <property type="term" value="C:cytosol"/>
    <property type="evidence" value="ECO:0007669"/>
    <property type="project" value="TreeGrafter"/>
</dbReference>
<dbReference type="GO" id="GO:0008767">
    <property type="term" value="F:UDP-galactopyranose mutase activity"/>
    <property type="evidence" value="ECO:0007669"/>
    <property type="project" value="TreeGrafter"/>
</dbReference>
<comment type="caution">
    <text evidence="1">The sequence shown here is derived from an EMBL/GenBank/DDBJ whole genome shotgun (WGS) entry which is preliminary data.</text>
</comment>
<dbReference type="Gene3D" id="3.50.50.60">
    <property type="entry name" value="FAD/NAD(P)-binding domain"/>
    <property type="match status" value="1"/>
</dbReference>
<dbReference type="InterPro" id="IPR036188">
    <property type="entry name" value="FAD/NAD-bd_sf"/>
</dbReference>
<dbReference type="Pfam" id="PF13450">
    <property type="entry name" value="NAD_binding_8"/>
    <property type="match status" value="1"/>
</dbReference>
<protein>
    <submittedName>
        <fullName evidence="1">LPS biosynthesis protein</fullName>
    </submittedName>
</protein>
<accession>A0A2W5VLT2</accession>
<dbReference type="SUPFAM" id="SSF51971">
    <property type="entry name" value="Nucleotide-binding domain"/>
    <property type="match status" value="1"/>
</dbReference>
<proteinExistence type="predicted"/>
<dbReference type="AlphaFoldDB" id="A0A2W5VLT2"/>
<dbReference type="PANTHER" id="PTHR21197">
    <property type="entry name" value="UDP-GALACTOPYRANOSE MUTASE"/>
    <property type="match status" value="1"/>
</dbReference>
<gene>
    <name evidence="1" type="ORF">DI536_06590</name>
</gene>
<dbReference type="GO" id="GO:0050660">
    <property type="term" value="F:flavin adenine dinucleotide binding"/>
    <property type="evidence" value="ECO:0007669"/>
    <property type="project" value="TreeGrafter"/>
</dbReference>
<evidence type="ECO:0000313" key="1">
    <source>
        <dbReference type="EMBL" id="PZR16814.1"/>
    </source>
</evidence>
<name>A0A2W5VLT2_9BACT</name>
<dbReference type="EMBL" id="QFQP01000003">
    <property type="protein sequence ID" value="PZR16814.1"/>
    <property type="molecule type" value="Genomic_DNA"/>
</dbReference>
<sequence length="420" mass="47686">MTHVETLIIGAGVSGLSTAAALGRGADLVVLERDSEIGGYCKTVKKDGFVWDYSGHFFHFKNRDIEQWLVERMPGQNIRKVEKKSFISYAGRQIDFPFQKNIHQLPQQDFIDCLYDLYFARAAGMPQQPENNFKEMLYARFGKSIAEKFLIPYNEKLYATDLATLDRDAMGRFFPFADLTDIVKNMRQADNASYNATFTYPEGGAIEYVKAIASEVEASSIHLNEGVESIDLENKIVRTSKGEYRFENLVTSAPFPSLLKLCGLPVDEQIYTWNQVLVFNLGFDSKGPKDTHWVYFPDRSLAFYRIGFYDNIFDHPRMSLYVEVGFPRGAKVDVDATREQVLDGLRREGVITTQKLVAEQSVLMNPAYVHITRESNTEVATLKQQLAANGVHSIGRYGSWTYCSIEDNIIEARQLVASMR</sequence>
<organism evidence="1 2">
    <name type="scientific">Archangium gephyra</name>
    <dbReference type="NCBI Taxonomy" id="48"/>
    <lineage>
        <taxon>Bacteria</taxon>
        <taxon>Pseudomonadati</taxon>
        <taxon>Myxococcota</taxon>
        <taxon>Myxococcia</taxon>
        <taxon>Myxococcales</taxon>
        <taxon>Cystobacterineae</taxon>
        <taxon>Archangiaceae</taxon>
        <taxon>Archangium</taxon>
    </lineage>
</organism>
<evidence type="ECO:0000313" key="2">
    <source>
        <dbReference type="Proteomes" id="UP000249061"/>
    </source>
</evidence>